<keyword evidence="3" id="KW-1185">Reference proteome</keyword>
<feature type="compositionally biased region" description="Basic residues" evidence="1">
    <location>
        <begin position="512"/>
        <end position="539"/>
    </location>
</feature>
<dbReference type="Proteomes" id="UP000799423">
    <property type="component" value="Unassembled WGS sequence"/>
</dbReference>
<accession>A0A6A7AW77</accession>
<feature type="compositionally biased region" description="Polar residues" evidence="1">
    <location>
        <begin position="500"/>
        <end position="509"/>
    </location>
</feature>
<dbReference type="EMBL" id="MU006335">
    <property type="protein sequence ID" value="KAF2846405.1"/>
    <property type="molecule type" value="Genomic_DNA"/>
</dbReference>
<proteinExistence type="predicted"/>
<evidence type="ECO:0000256" key="1">
    <source>
        <dbReference type="SAM" id="MobiDB-lite"/>
    </source>
</evidence>
<name>A0A6A7AW77_9PLEO</name>
<dbReference type="AlphaFoldDB" id="A0A6A7AW77"/>
<feature type="region of interest" description="Disordered" evidence="1">
    <location>
        <begin position="446"/>
        <end position="539"/>
    </location>
</feature>
<gene>
    <name evidence="2" type="ORF">T440DRAFT_541323</name>
</gene>
<feature type="region of interest" description="Disordered" evidence="1">
    <location>
        <begin position="1"/>
        <end position="39"/>
    </location>
</feature>
<feature type="compositionally biased region" description="Low complexity" evidence="1">
    <location>
        <begin position="21"/>
        <end position="32"/>
    </location>
</feature>
<evidence type="ECO:0000313" key="2">
    <source>
        <dbReference type="EMBL" id="KAF2846405.1"/>
    </source>
</evidence>
<evidence type="ECO:0008006" key="4">
    <source>
        <dbReference type="Google" id="ProtNLM"/>
    </source>
</evidence>
<organism evidence="2 3">
    <name type="scientific">Plenodomus tracheiphilus IPT5</name>
    <dbReference type="NCBI Taxonomy" id="1408161"/>
    <lineage>
        <taxon>Eukaryota</taxon>
        <taxon>Fungi</taxon>
        <taxon>Dikarya</taxon>
        <taxon>Ascomycota</taxon>
        <taxon>Pezizomycotina</taxon>
        <taxon>Dothideomycetes</taxon>
        <taxon>Pleosporomycetidae</taxon>
        <taxon>Pleosporales</taxon>
        <taxon>Pleosporineae</taxon>
        <taxon>Leptosphaeriaceae</taxon>
        <taxon>Plenodomus</taxon>
    </lineage>
</organism>
<evidence type="ECO:0000313" key="3">
    <source>
        <dbReference type="Proteomes" id="UP000799423"/>
    </source>
</evidence>
<protein>
    <recommendedName>
        <fullName evidence="4">C3H1-type domain-containing protein</fullName>
    </recommendedName>
</protein>
<dbReference type="OrthoDB" id="3797741at2759"/>
<reference evidence="2" key="1">
    <citation type="submission" date="2020-01" db="EMBL/GenBank/DDBJ databases">
        <authorList>
            <consortium name="DOE Joint Genome Institute"/>
            <person name="Haridas S."/>
            <person name="Albert R."/>
            <person name="Binder M."/>
            <person name="Bloem J."/>
            <person name="Labutti K."/>
            <person name="Salamov A."/>
            <person name="Andreopoulos B."/>
            <person name="Baker S.E."/>
            <person name="Barry K."/>
            <person name="Bills G."/>
            <person name="Bluhm B.H."/>
            <person name="Cannon C."/>
            <person name="Castanera R."/>
            <person name="Culley D.E."/>
            <person name="Daum C."/>
            <person name="Ezra D."/>
            <person name="Gonzalez J.B."/>
            <person name="Henrissat B."/>
            <person name="Kuo A."/>
            <person name="Liang C."/>
            <person name="Lipzen A."/>
            <person name="Lutzoni F."/>
            <person name="Magnuson J."/>
            <person name="Mondo S."/>
            <person name="Nolan M."/>
            <person name="Ohm R."/>
            <person name="Pangilinan J."/>
            <person name="Park H.-J."/>
            <person name="Ramirez L."/>
            <person name="Alfaro M."/>
            <person name="Sun H."/>
            <person name="Tritt A."/>
            <person name="Yoshinaga Y."/>
            <person name="Zwiers L.-H."/>
            <person name="Turgeon B.G."/>
            <person name="Goodwin S.B."/>
            <person name="Spatafora J.W."/>
            <person name="Crous P.W."/>
            <person name="Grigoriev I.V."/>
        </authorList>
    </citation>
    <scope>NUCLEOTIDE SEQUENCE</scope>
    <source>
        <strain evidence="2">IPT5</strain>
    </source>
</reference>
<sequence length="539" mass="57617">MAKRKTAPTDSNSSTKKTKPTKAAPNTKFTKTSASRPSISKATAKLEAAQVLDSVVVNDTPAGLTESIGSITTSSTSATSINDEDEFEIDFDAVEDNDNSSTLIDSDDDNIEKVEASSTIEKIEEAIEVVLDEKTPDEAVATPKADTAADAIAITASVEKTPEEVITANAEVGNKSEQENQEAPTVSKAKYARQALINGLTTQLTYSPAMLSMAGASVIGDTVDVTLNVNGLKIDVSFKVVGLEELAETDEQVASEDNSTNTTAEVESVPAVIDTTEKPRGLSIDIEKAQNALQKAAPLSANTFPTDTRAHIPCKFGESCSKGNHCHFDHTSTIKKKLCTWVNTTKGCAKGNDCHFSYEHEGKLCSKSTSRMTCENGATCAFKHKEDGAKSSRNMLDAPLYHLRAGTPGSLASSHSPSIASVLSPGLLHNALNQYQGQSDIVGYKDSYNSTSNVPTRPKYLGKGAGQKRHAESEENGYDALRPCKYSNNNPIQHHNQQQTGYAPTGPQNSRSGRRFSHPRGGHGHRGKHIGRGGRQHNP</sequence>
<feature type="compositionally biased region" description="Low complexity" evidence="1">
    <location>
        <begin position="488"/>
        <end position="499"/>
    </location>
</feature>